<comment type="caution">
    <text evidence="1">The sequence shown here is derived from an EMBL/GenBank/DDBJ whole genome shotgun (WGS) entry which is preliminary data.</text>
</comment>
<organism evidence="1 2">
    <name type="scientific">Pomacea canaliculata</name>
    <name type="common">Golden apple snail</name>
    <dbReference type="NCBI Taxonomy" id="400727"/>
    <lineage>
        <taxon>Eukaryota</taxon>
        <taxon>Metazoa</taxon>
        <taxon>Spiralia</taxon>
        <taxon>Lophotrochozoa</taxon>
        <taxon>Mollusca</taxon>
        <taxon>Gastropoda</taxon>
        <taxon>Caenogastropoda</taxon>
        <taxon>Architaenioglossa</taxon>
        <taxon>Ampullarioidea</taxon>
        <taxon>Ampullariidae</taxon>
        <taxon>Pomacea</taxon>
    </lineage>
</organism>
<accession>A0A2T7NRH9</accession>
<gene>
    <name evidence="1" type="ORF">C0Q70_17040</name>
</gene>
<name>A0A2T7NRH9_POMCA</name>
<reference evidence="1 2" key="1">
    <citation type="submission" date="2018-04" db="EMBL/GenBank/DDBJ databases">
        <title>The genome of golden apple snail Pomacea canaliculata provides insight into stress tolerance and invasive adaptation.</title>
        <authorList>
            <person name="Liu C."/>
            <person name="Liu B."/>
            <person name="Ren Y."/>
            <person name="Zhang Y."/>
            <person name="Wang H."/>
            <person name="Li S."/>
            <person name="Jiang F."/>
            <person name="Yin L."/>
            <person name="Zhang G."/>
            <person name="Qian W."/>
            <person name="Fan W."/>
        </authorList>
    </citation>
    <scope>NUCLEOTIDE SEQUENCE [LARGE SCALE GENOMIC DNA]</scope>
    <source>
        <strain evidence="1">SZHN2017</strain>
        <tissue evidence="1">Muscle</tissue>
    </source>
</reference>
<evidence type="ECO:0000313" key="2">
    <source>
        <dbReference type="Proteomes" id="UP000245119"/>
    </source>
</evidence>
<keyword evidence="2" id="KW-1185">Reference proteome</keyword>
<dbReference type="AlphaFoldDB" id="A0A2T7NRH9"/>
<sequence length="158" mass="17252">MTPGYPVDSGGDKKLPHMTLAPHGAVSMDTVLSSFLPEDGGSAGIIYQGATAGGGQKQMCATRRDCSALWRRRPNQMSLFFSGSGEGVYITNNFVRPPDSSRARKWHQMSRQTRDCRRPPTRYRLVPSPDLVTLTRVWQTLASRSGGGLASAADRCHI</sequence>
<dbReference type="Proteomes" id="UP000245119">
    <property type="component" value="Linkage Group LG10"/>
</dbReference>
<evidence type="ECO:0000313" key="1">
    <source>
        <dbReference type="EMBL" id="PVD23766.1"/>
    </source>
</evidence>
<protein>
    <submittedName>
        <fullName evidence="1">Uncharacterized protein</fullName>
    </submittedName>
</protein>
<proteinExistence type="predicted"/>
<dbReference type="EMBL" id="PZQS01000010">
    <property type="protein sequence ID" value="PVD23766.1"/>
    <property type="molecule type" value="Genomic_DNA"/>
</dbReference>